<dbReference type="Gene3D" id="3.40.50.2300">
    <property type="match status" value="2"/>
</dbReference>
<dbReference type="CDD" id="cd06267">
    <property type="entry name" value="PBP1_LacI_sugar_binding-like"/>
    <property type="match status" value="1"/>
</dbReference>
<comment type="caution">
    <text evidence="5">The sequence shown here is derived from an EMBL/GenBank/DDBJ whole genome shotgun (WGS) entry which is preliminary data.</text>
</comment>
<proteinExistence type="predicted"/>
<dbReference type="AlphaFoldDB" id="X1BVT4"/>
<keyword evidence="1" id="KW-0805">Transcription regulation</keyword>
<keyword evidence="3" id="KW-0804">Transcription</keyword>
<evidence type="ECO:0000256" key="2">
    <source>
        <dbReference type="ARBA" id="ARBA00023125"/>
    </source>
</evidence>
<dbReference type="GO" id="GO:0000976">
    <property type="term" value="F:transcription cis-regulatory region binding"/>
    <property type="evidence" value="ECO:0007669"/>
    <property type="project" value="TreeGrafter"/>
</dbReference>
<evidence type="ECO:0000256" key="1">
    <source>
        <dbReference type="ARBA" id="ARBA00023015"/>
    </source>
</evidence>
<keyword evidence="2" id="KW-0238">DNA-binding</keyword>
<accession>X1BVT4</accession>
<protein>
    <recommendedName>
        <fullName evidence="4">Transcriptional regulator LacI/GalR-like sensor domain-containing protein</fullName>
    </recommendedName>
</protein>
<sequence>AGFGTVVLRSELTDGKKIGLLVPQYGSVEIFEPICSAIREESSNHFWQVDLPTELLDSRDKKRTSELFCAKFIREKFDGVFFSPSNRVEDNVDFNLGILDRLQKAGIKVVLIDREIVNWPNQTACDLVAVDNILAGLKVCEHMLKQGCKKIAFAKHTTSSTMIDLRIIGARQAIHQQNLPPEMLTIIEMDEQHNPEEIIKQGPCGLICANDEMAADLMRKLLDNGIRIPGDLKVAGFDDVKYAEFLSVPLTSYRQPCEEIGRIAVHTILTRFAHPEFASIRVNLQGDLVTRFSTSIQ</sequence>
<evidence type="ECO:0000259" key="4">
    <source>
        <dbReference type="Pfam" id="PF13377"/>
    </source>
</evidence>
<dbReference type="InterPro" id="IPR046335">
    <property type="entry name" value="LacI/GalR-like_sensor"/>
</dbReference>
<evidence type="ECO:0000313" key="5">
    <source>
        <dbReference type="EMBL" id="GAG88293.1"/>
    </source>
</evidence>
<feature type="domain" description="Transcriptional regulator LacI/GalR-like sensor" evidence="4">
    <location>
        <begin position="141"/>
        <end position="294"/>
    </location>
</feature>
<dbReference type="Pfam" id="PF13377">
    <property type="entry name" value="Peripla_BP_3"/>
    <property type="match status" value="1"/>
</dbReference>
<evidence type="ECO:0000256" key="3">
    <source>
        <dbReference type="ARBA" id="ARBA00023163"/>
    </source>
</evidence>
<dbReference type="PANTHER" id="PTHR30146">
    <property type="entry name" value="LACI-RELATED TRANSCRIPTIONAL REPRESSOR"/>
    <property type="match status" value="1"/>
</dbReference>
<dbReference type="SUPFAM" id="SSF53822">
    <property type="entry name" value="Periplasmic binding protein-like I"/>
    <property type="match status" value="1"/>
</dbReference>
<feature type="non-terminal residue" evidence="5">
    <location>
        <position position="1"/>
    </location>
</feature>
<name>X1BVT4_9ZZZZ</name>
<dbReference type="PANTHER" id="PTHR30146:SF109">
    <property type="entry name" value="HTH-TYPE TRANSCRIPTIONAL REGULATOR GALS"/>
    <property type="match status" value="1"/>
</dbReference>
<gene>
    <name evidence="5" type="ORF">S01H4_30501</name>
</gene>
<dbReference type="InterPro" id="IPR028082">
    <property type="entry name" value="Peripla_BP_I"/>
</dbReference>
<dbReference type="GO" id="GO:0003700">
    <property type="term" value="F:DNA-binding transcription factor activity"/>
    <property type="evidence" value="ECO:0007669"/>
    <property type="project" value="TreeGrafter"/>
</dbReference>
<reference evidence="5" key="1">
    <citation type="journal article" date="2014" name="Front. Microbiol.">
        <title>High frequency of phylogenetically diverse reductive dehalogenase-homologous genes in deep subseafloor sedimentary metagenomes.</title>
        <authorList>
            <person name="Kawai M."/>
            <person name="Futagami T."/>
            <person name="Toyoda A."/>
            <person name="Takaki Y."/>
            <person name="Nishi S."/>
            <person name="Hori S."/>
            <person name="Arai W."/>
            <person name="Tsubouchi T."/>
            <person name="Morono Y."/>
            <person name="Uchiyama I."/>
            <person name="Ito T."/>
            <person name="Fujiyama A."/>
            <person name="Inagaki F."/>
            <person name="Takami H."/>
        </authorList>
    </citation>
    <scope>NUCLEOTIDE SEQUENCE</scope>
    <source>
        <strain evidence="5">Expedition CK06-06</strain>
    </source>
</reference>
<dbReference type="EMBL" id="BART01015751">
    <property type="protein sequence ID" value="GAG88293.1"/>
    <property type="molecule type" value="Genomic_DNA"/>
</dbReference>
<organism evidence="5">
    <name type="scientific">marine sediment metagenome</name>
    <dbReference type="NCBI Taxonomy" id="412755"/>
    <lineage>
        <taxon>unclassified sequences</taxon>
        <taxon>metagenomes</taxon>
        <taxon>ecological metagenomes</taxon>
    </lineage>
</organism>